<feature type="transmembrane region" description="Helical" evidence="7">
    <location>
        <begin position="42"/>
        <end position="63"/>
    </location>
</feature>
<name>A0A811NVX9_9POAL</name>
<evidence type="ECO:0000313" key="9">
    <source>
        <dbReference type="Proteomes" id="UP000604825"/>
    </source>
</evidence>
<feature type="transmembrane region" description="Helical" evidence="7">
    <location>
        <begin position="111"/>
        <end position="133"/>
    </location>
</feature>
<dbReference type="GO" id="GO:0016020">
    <property type="term" value="C:membrane"/>
    <property type="evidence" value="ECO:0007669"/>
    <property type="project" value="UniProtKB-SubCell"/>
</dbReference>
<gene>
    <name evidence="8" type="ORF">NCGR_LOCUS21749</name>
</gene>
<dbReference type="PANTHER" id="PTHR23504">
    <property type="entry name" value="MAJOR FACILITATOR SUPERFAMILY DOMAIN-CONTAINING PROTEIN 10"/>
    <property type="match status" value="1"/>
</dbReference>
<evidence type="ECO:0000256" key="1">
    <source>
        <dbReference type="ARBA" id="ARBA00004141"/>
    </source>
</evidence>
<comment type="caution">
    <text evidence="8">The sequence shown here is derived from an EMBL/GenBank/DDBJ whole genome shotgun (WGS) entry which is preliminary data.</text>
</comment>
<feature type="region of interest" description="Disordered" evidence="6">
    <location>
        <begin position="306"/>
        <end position="389"/>
    </location>
</feature>
<keyword evidence="3 7" id="KW-0812">Transmembrane</keyword>
<feature type="compositionally biased region" description="Low complexity" evidence="6">
    <location>
        <begin position="306"/>
        <end position="321"/>
    </location>
</feature>
<evidence type="ECO:0000256" key="3">
    <source>
        <dbReference type="ARBA" id="ARBA00022692"/>
    </source>
</evidence>
<dbReference type="PANTHER" id="PTHR23504:SF88">
    <property type="entry name" value="MAJOR FACILITATOR SUPERFAMILY ANTIPORTER"/>
    <property type="match status" value="1"/>
</dbReference>
<evidence type="ECO:0000256" key="2">
    <source>
        <dbReference type="ARBA" id="ARBA00022448"/>
    </source>
</evidence>
<evidence type="ECO:0000313" key="8">
    <source>
        <dbReference type="EMBL" id="CAD6231887.1"/>
    </source>
</evidence>
<accession>A0A811NVX9</accession>
<keyword evidence="2" id="KW-0813">Transport</keyword>
<comment type="subcellular location">
    <subcellularLocation>
        <location evidence="1">Membrane</location>
        <topology evidence="1">Multi-pass membrane protein</topology>
    </subcellularLocation>
</comment>
<keyword evidence="5 7" id="KW-0472">Membrane</keyword>
<evidence type="ECO:0000256" key="7">
    <source>
        <dbReference type="SAM" id="Phobius"/>
    </source>
</evidence>
<evidence type="ECO:0000256" key="4">
    <source>
        <dbReference type="ARBA" id="ARBA00022989"/>
    </source>
</evidence>
<dbReference type="Proteomes" id="UP000604825">
    <property type="component" value="Unassembled WGS sequence"/>
</dbReference>
<dbReference type="AlphaFoldDB" id="A0A811NVX9"/>
<organism evidence="8 9">
    <name type="scientific">Miscanthus lutarioriparius</name>
    <dbReference type="NCBI Taxonomy" id="422564"/>
    <lineage>
        <taxon>Eukaryota</taxon>
        <taxon>Viridiplantae</taxon>
        <taxon>Streptophyta</taxon>
        <taxon>Embryophyta</taxon>
        <taxon>Tracheophyta</taxon>
        <taxon>Spermatophyta</taxon>
        <taxon>Magnoliopsida</taxon>
        <taxon>Liliopsida</taxon>
        <taxon>Poales</taxon>
        <taxon>Poaceae</taxon>
        <taxon>PACMAD clade</taxon>
        <taxon>Panicoideae</taxon>
        <taxon>Andropogonodae</taxon>
        <taxon>Andropogoneae</taxon>
        <taxon>Saccharinae</taxon>
        <taxon>Miscanthus</taxon>
    </lineage>
</organism>
<dbReference type="EMBL" id="CAJGYO010000005">
    <property type="protein sequence ID" value="CAD6231887.1"/>
    <property type="molecule type" value="Genomic_DNA"/>
</dbReference>
<evidence type="ECO:0000256" key="6">
    <source>
        <dbReference type="SAM" id="MobiDB-lite"/>
    </source>
</evidence>
<keyword evidence="9" id="KW-1185">Reference proteome</keyword>
<keyword evidence="4 7" id="KW-1133">Transmembrane helix</keyword>
<dbReference type="OrthoDB" id="10262656at2759"/>
<feature type="transmembrane region" description="Helical" evidence="7">
    <location>
        <begin position="75"/>
        <end position="91"/>
    </location>
</feature>
<protein>
    <submittedName>
        <fullName evidence="8">Uncharacterized protein</fullName>
    </submittedName>
</protein>
<feature type="region of interest" description="Disordered" evidence="6">
    <location>
        <begin position="182"/>
        <end position="273"/>
    </location>
</feature>
<reference evidence="8" key="1">
    <citation type="submission" date="2020-10" db="EMBL/GenBank/DDBJ databases">
        <authorList>
            <person name="Han B."/>
            <person name="Lu T."/>
            <person name="Zhao Q."/>
            <person name="Huang X."/>
            <person name="Zhao Y."/>
        </authorList>
    </citation>
    <scope>NUCLEOTIDE SEQUENCE</scope>
</reference>
<evidence type="ECO:0000256" key="5">
    <source>
        <dbReference type="ARBA" id="ARBA00023136"/>
    </source>
</evidence>
<sequence length="389" mass="41821">MSAIILYCIFSLHDTAYLEIFSLWTVSSKKFRGLSLTSQDVGTVLAFSGFGVLVYQLAIYPFLAKYFGPMKTFRPAAILSIILLITYPFMANLHGLELKILINMASVLKNMFAATITIACNILQNTAVVLMGSEAHKRTVLTRRSDLVPNAKHGVRDWSGADVQAIFLPTIFNEAFITLGHGGGHRPSRERIGGMDQEQPAAGDAANRGHRNDFVTAVAGARSEDQLPRQGSGNSGPRSSRVRTGATTASVAAAPARVRVRQHEGAGQAASRSLFEGFSDDEDVKARDMREFDYYIKMQLQQQQTQQLLTRLQQHPSPSSTEGGGSEVAPARASLDEEGGGSEVAPARASLDEEGGGSEVAPARASLDEEGGGSEVVPARASLDLELRL</sequence>
<feature type="compositionally biased region" description="Polar residues" evidence="6">
    <location>
        <begin position="229"/>
        <end position="238"/>
    </location>
</feature>
<feature type="compositionally biased region" description="Low complexity" evidence="6">
    <location>
        <begin position="242"/>
        <end position="257"/>
    </location>
</feature>
<proteinExistence type="predicted"/>